<dbReference type="InterPro" id="IPR042099">
    <property type="entry name" value="ANL_N_sf"/>
</dbReference>
<dbReference type="PANTHER" id="PTHR42921">
    <property type="entry name" value="ACETOACETYL-COA SYNTHETASE"/>
    <property type="match status" value="1"/>
</dbReference>
<sequence length="211" mass="23809">MKIDYEKLNAPALTELNQVSLLTETSLPAYRGEINAACLGTSIEVIDPKGNSLIGEVGDLALMKPLPSFFLGIWNDVDGSICRKKYFSKYPEIFALGDCGIINPVTKGWIVCYRSDEALNRKGYRFGPSEVYSIVETFPEVWDSLCVSKYTKNMEEYAILFIKMKEGYSCSEVLTTKIRQAIEKLLSIQCIPDLIIEVQDIPVCKLLFKFF</sequence>
<gene>
    <name evidence="1" type="primary">Aacs</name>
    <name evidence="1" type="ORF">TNCT_263811</name>
</gene>
<dbReference type="OrthoDB" id="10253869at2759"/>
<name>A0A8X6JBX8_TRICU</name>
<protein>
    <submittedName>
        <fullName evidence="1">Acetoacetyl-CoA synthetase</fullName>
    </submittedName>
</protein>
<dbReference type="EMBL" id="BMAO01019259">
    <property type="protein sequence ID" value="GFR29445.1"/>
    <property type="molecule type" value="Genomic_DNA"/>
</dbReference>
<evidence type="ECO:0000313" key="1">
    <source>
        <dbReference type="EMBL" id="GFR29445.1"/>
    </source>
</evidence>
<dbReference type="Proteomes" id="UP000887116">
    <property type="component" value="Unassembled WGS sequence"/>
</dbReference>
<evidence type="ECO:0000313" key="2">
    <source>
        <dbReference type="Proteomes" id="UP000887116"/>
    </source>
</evidence>
<comment type="caution">
    <text evidence="1">The sequence shown here is derived from an EMBL/GenBank/DDBJ whole genome shotgun (WGS) entry which is preliminary data.</text>
</comment>
<organism evidence="1 2">
    <name type="scientific">Trichonephila clavata</name>
    <name type="common">Joro spider</name>
    <name type="synonym">Nephila clavata</name>
    <dbReference type="NCBI Taxonomy" id="2740835"/>
    <lineage>
        <taxon>Eukaryota</taxon>
        <taxon>Metazoa</taxon>
        <taxon>Ecdysozoa</taxon>
        <taxon>Arthropoda</taxon>
        <taxon>Chelicerata</taxon>
        <taxon>Arachnida</taxon>
        <taxon>Araneae</taxon>
        <taxon>Araneomorphae</taxon>
        <taxon>Entelegynae</taxon>
        <taxon>Araneoidea</taxon>
        <taxon>Nephilidae</taxon>
        <taxon>Trichonephila</taxon>
    </lineage>
</organism>
<dbReference type="PANTHER" id="PTHR42921:SF1">
    <property type="entry name" value="ACETOACETYL-COA SYNTHETASE"/>
    <property type="match status" value="1"/>
</dbReference>
<reference evidence="1" key="1">
    <citation type="submission" date="2020-07" db="EMBL/GenBank/DDBJ databases">
        <title>Multicomponent nature underlies the extraordinary mechanical properties of spider dragline silk.</title>
        <authorList>
            <person name="Kono N."/>
            <person name="Nakamura H."/>
            <person name="Mori M."/>
            <person name="Yoshida Y."/>
            <person name="Ohtoshi R."/>
            <person name="Malay A.D."/>
            <person name="Moran D.A.P."/>
            <person name="Tomita M."/>
            <person name="Numata K."/>
            <person name="Arakawa K."/>
        </authorList>
    </citation>
    <scope>NUCLEOTIDE SEQUENCE</scope>
</reference>
<dbReference type="GO" id="GO:0030729">
    <property type="term" value="F:acetoacetate-CoA ligase activity"/>
    <property type="evidence" value="ECO:0007669"/>
    <property type="project" value="TreeGrafter"/>
</dbReference>
<dbReference type="AlphaFoldDB" id="A0A8X6JBX8"/>
<accession>A0A8X6JBX8</accession>
<keyword evidence="2" id="KW-1185">Reference proteome</keyword>
<dbReference type="SUPFAM" id="SSF56801">
    <property type="entry name" value="Acetyl-CoA synthetase-like"/>
    <property type="match status" value="1"/>
</dbReference>
<proteinExistence type="predicted"/>
<dbReference type="InterPro" id="IPR045851">
    <property type="entry name" value="AMP-bd_C_sf"/>
</dbReference>
<dbReference type="Gene3D" id="3.30.300.30">
    <property type="match status" value="1"/>
</dbReference>
<dbReference type="Gene3D" id="3.40.50.12780">
    <property type="entry name" value="N-terminal domain of ligase-like"/>
    <property type="match status" value="1"/>
</dbReference>